<evidence type="ECO:0000313" key="4">
    <source>
        <dbReference type="Proteomes" id="UP000324897"/>
    </source>
</evidence>
<dbReference type="Gene3D" id="3.30.70.330">
    <property type="match status" value="1"/>
</dbReference>
<dbReference type="InterPro" id="IPR012677">
    <property type="entry name" value="Nucleotide-bd_a/b_plait_sf"/>
</dbReference>
<accession>A0A5J9W5F0</accession>
<dbReference type="Proteomes" id="UP000324897">
    <property type="component" value="Chromosome 5"/>
</dbReference>
<dbReference type="PANTHER" id="PTHR48024:SF56">
    <property type="entry name" value="HETEROGENEOUS NUCLEAR RIBONUCLEOPROTEIN A0"/>
    <property type="match status" value="1"/>
</dbReference>
<dbReference type="Gramene" id="TVU43972">
    <property type="protein sequence ID" value="TVU43972"/>
    <property type="gene ID" value="EJB05_03394"/>
</dbReference>
<dbReference type="AlphaFoldDB" id="A0A5J9W5F0"/>
<name>A0A5J9W5F0_9POAL</name>
<dbReference type="InterPro" id="IPR035979">
    <property type="entry name" value="RBD_domain_sf"/>
</dbReference>
<evidence type="ECO:0000259" key="2">
    <source>
        <dbReference type="Pfam" id="PF00076"/>
    </source>
</evidence>
<organism evidence="3 4">
    <name type="scientific">Eragrostis curvula</name>
    <name type="common">weeping love grass</name>
    <dbReference type="NCBI Taxonomy" id="38414"/>
    <lineage>
        <taxon>Eukaryota</taxon>
        <taxon>Viridiplantae</taxon>
        <taxon>Streptophyta</taxon>
        <taxon>Embryophyta</taxon>
        <taxon>Tracheophyta</taxon>
        <taxon>Spermatophyta</taxon>
        <taxon>Magnoliopsida</taxon>
        <taxon>Liliopsida</taxon>
        <taxon>Poales</taxon>
        <taxon>Poaceae</taxon>
        <taxon>PACMAD clade</taxon>
        <taxon>Chloridoideae</taxon>
        <taxon>Eragrostideae</taxon>
        <taxon>Eragrostidinae</taxon>
        <taxon>Eragrostis</taxon>
    </lineage>
</organism>
<evidence type="ECO:0000313" key="3">
    <source>
        <dbReference type="EMBL" id="TVU43972.1"/>
    </source>
</evidence>
<comment type="caution">
    <text evidence="3">The sequence shown here is derived from an EMBL/GenBank/DDBJ whole genome shotgun (WGS) entry which is preliminary data.</text>
</comment>
<dbReference type="PANTHER" id="PTHR48024">
    <property type="entry name" value="GEO13361P1-RELATED"/>
    <property type="match status" value="1"/>
</dbReference>
<protein>
    <recommendedName>
        <fullName evidence="2">RRM domain-containing protein</fullName>
    </recommendedName>
</protein>
<dbReference type="EMBL" id="RWGY01000004">
    <property type="protein sequence ID" value="TVU43972.1"/>
    <property type="molecule type" value="Genomic_DNA"/>
</dbReference>
<dbReference type="InterPro" id="IPR000504">
    <property type="entry name" value="RRM_dom"/>
</dbReference>
<dbReference type="SUPFAM" id="SSF54928">
    <property type="entry name" value="RNA-binding domain, RBD"/>
    <property type="match status" value="1"/>
</dbReference>
<dbReference type="InterPro" id="IPR050886">
    <property type="entry name" value="RNA-binding_reg"/>
</dbReference>
<gene>
    <name evidence="3" type="ORF">EJB05_03394</name>
</gene>
<dbReference type="Pfam" id="PF00076">
    <property type="entry name" value="RRM_1"/>
    <property type="match status" value="1"/>
</dbReference>
<dbReference type="OrthoDB" id="439808at2759"/>
<sequence length="99" mass="10879">MNATDRRDSNNSICDAGVRTCYPRAPGPPCRANRGNISAPPQGFRMAEVEEYRCFIGNLSWSTTDESLRDAFGKFGKVTEAKYCVATASSILNDTKLHT</sequence>
<feature type="non-terminal residue" evidence="3">
    <location>
        <position position="1"/>
    </location>
</feature>
<reference evidence="3 4" key="1">
    <citation type="journal article" date="2019" name="Sci. Rep.">
        <title>A high-quality genome of Eragrostis curvula grass provides insights into Poaceae evolution and supports new strategies to enhance forage quality.</title>
        <authorList>
            <person name="Carballo J."/>
            <person name="Santos B.A.C.M."/>
            <person name="Zappacosta D."/>
            <person name="Garbus I."/>
            <person name="Selva J.P."/>
            <person name="Gallo C.A."/>
            <person name="Diaz A."/>
            <person name="Albertini E."/>
            <person name="Caccamo M."/>
            <person name="Echenique V."/>
        </authorList>
    </citation>
    <scope>NUCLEOTIDE SEQUENCE [LARGE SCALE GENOMIC DNA]</scope>
    <source>
        <strain evidence="4">cv. Victoria</strain>
        <tissue evidence="3">Leaf</tissue>
    </source>
</reference>
<dbReference type="GO" id="GO:0003723">
    <property type="term" value="F:RNA binding"/>
    <property type="evidence" value="ECO:0007669"/>
    <property type="project" value="UniProtKB-KW"/>
</dbReference>
<keyword evidence="1" id="KW-0694">RNA-binding</keyword>
<keyword evidence="4" id="KW-1185">Reference proteome</keyword>
<feature type="domain" description="RRM" evidence="2">
    <location>
        <begin position="55"/>
        <end position="85"/>
    </location>
</feature>
<proteinExistence type="predicted"/>
<evidence type="ECO:0000256" key="1">
    <source>
        <dbReference type="ARBA" id="ARBA00022884"/>
    </source>
</evidence>